<dbReference type="SUPFAM" id="SSF51197">
    <property type="entry name" value="Clavaminate synthase-like"/>
    <property type="match status" value="1"/>
</dbReference>
<protein>
    <submittedName>
        <fullName evidence="1">EbgC protein</fullName>
    </submittedName>
</protein>
<dbReference type="RefSeq" id="WP_013726143.1">
    <property type="nucleotide sequence ID" value="NZ_LGVP01000016.1"/>
</dbReference>
<organism evidence="1 2">
    <name type="scientific">Clostridium botulinum</name>
    <dbReference type="NCBI Taxonomy" id="1491"/>
    <lineage>
        <taxon>Bacteria</taxon>
        <taxon>Bacillati</taxon>
        <taxon>Bacillota</taxon>
        <taxon>Clostridia</taxon>
        <taxon>Eubacteriales</taxon>
        <taxon>Clostridiaceae</taxon>
        <taxon>Clostridium</taxon>
    </lineage>
</organism>
<gene>
    <name evidence="1" type="ORF">ADU74_00720</name>
</gene>
<dbReference type="PANTHER" id="PTHR34986:SF1">
    <property type="entry name" value="PROTEIN YIAL"/>
    <property type="match status" value="1"/>
</dbReference>
<dbReference type="NCBIfam" id="TIGR00022">
    <property type="entry name" value="YhcH/YjgK/YiaL family protein"/>
    <property type="match status" value="1"/>
</dbReference>
<dbReference type="EMBL" id="LGVR01000002">
    <property type="protein sequence ID" value="KOA90419.1"/>
    <property type="molecule type" value="Genomic_DNA"/>
</dbReference>
<dbReference type="AlphaFoldDB" id="A0A9Q1V136"/>
<dbReference type="Pfam" id="PF04074">
    <property type="entry name" value="DUF386"/>
    <property type="match status" value="1"/>
</dbReference>
<dbReference type="InterPro" id="IPR037012">
    <property type="entry name" value="NanQ/TabA/YiaL_sf"/>
</dbReference>
<name>A0A9Q1V136_CLOBO</name>
<dbReference type="Gene3D" id="2.60.120.370">
    <property type="entry name" value="YhcH/YjgK/YiaL"/>
    <property type="match status" value="1"/>
</dbReference>
<evidence type="ECO:0000313" key="2">
    <source>
        <dbReference type="Proteomes" id="UP000037540"/>
    </source>
</evidence>
<sequence>MIIDNYRNAKTYCGINPNLDIALNYLINMDLNNLALGKNEIPDTDIFYIYQEYSSKPLKEGKWEGHRKYLDIQYIIDGCEKMGYCPINDLTPLKEYNPDTDFISFSGKSNNFFIVPQGNFAIFFPEDGHMPGLEVTESSSVKKLVFKVPIY</sequence>
<dbReference type="GO" id="GO:0005829">
    <property type="term" value="C:cytosol"/>
    <property type="evidence" value="ECO:0007669"/>
    <property type="project" value="TreeGrafter"/>
</dbReference>
<reference evidence="1 2" key="1">
    <citation type="submission" date="2015-07" db="EMBL/GenBank/DDBJ databases">
        <title>Draft genome sequences of 17 French Clostridium botulinum group III.</title>
        <authorList>
            <person name="Woudstra C."/>
            <person name="Le Marechal C."/>
            <person name="Souillard R."/>
            <person name="Bayon-Auboyer M.-H."/>
            <person name="Dessouter D."/>
            <person name="Fach P."/>
        </authorList>
    </citation>
    <scope>NUCLEOTIDE SEQUENCE [LARGE SCALE GENOMIC DNA]</scope>
    <source>
        <strain evidence="1 2">12LNRI-CD</strain>
    </source>
</reference>
<dbReference type="InterPro" id="IPR004375">
    <property type="entry name" value="NanQ/TabA/YiaL"/>
</dbReference>
<proteinExistence type="predicted"/>
<evidence type="ECO:0000313" key="1">
    <source>
        <dbReference type="EMBL" id="KOA90419.1"/>
    </source>
</evidence>
<dbReference type="PANTHER" id="PTHR34986">
    <property type="entry name" value="EVOLVED BETA-GALACTOSIDASE SUBUNIT BETA"/>
    <property type="match status" value="1"/>
</dbReference>
<accession>A0A9Q1V136</accession>
<comment type="caution">
    <text evidence="1">The sequence shown here is derived from an EMBL/GenBank/DDBJ whole genome shotgun (WGS) entry which is preliminary data.</text>
</comment>
<dbReference type="Proteomes" id="UP000037540">
    <property type="component" value="Unassembled WGS sequence"/>
</dbReference>